<dbReference type="GO" id="GO:0019171">
    <property type="term" value="F:(3R)-hydroxyacyl-[acyl-carrier-protein] dehydratase activity"/>
    <property type="evidence" value="ECO:0007669"/>
    <property type="project" value="UniProtKB-EC"/>
</dbReference>
<dbReference type="EC" id="4.2.1.59" evidence="1"/>
<dbReference type="InterPro" id="IPR029069">
    <property type="entry name" value="HotDog_dom_sf"/>
</dbReference>
<protein>
    <submittedName>
        <fullName evidence="1">3-hydroxydecanoyl-(Acyl-carrier-protein) dehydratase, inferred for ABFAE pathway</fullName>
        <ecNumber evidence="1">4.2.1.59</ecNumber>
    </submittedName>
</protein>
<sequence>MALTREQFAHLLPHRGAMSLLDQVVEFDPEGIRCLSATHRAADHPLRRDGVLSGLGGIEYAAQAMGLHGALMAQREGRAAPSGYLALVKDVRLPGKPLDRVAEPLEIAARRLALQSDGALYRFEVCAGGQLLLSGEAAILFRPGGCP</sequence>
<evidence type="ECO:0000313" key="2">
    <source>
        <dbReference type="Proteomes" id="UP001497493"/>
    </source>
</evidence>
<dbReference type="EMBL" id="OZ026884">
    <property type="protein sequence ID" value="CAL1240019.1"/>
    <property type="molecule type" value="Genomic_DNA"/>
</dbReference>
<dbReference type="RefSeq" id="WP_348759536.1">
    <property type="nucleotide sequence ID" value="NZ_OZ026884.1"/>
</dbReference>
<keyword evidence="2" id="KW-1185">Reference proteome</keyword>
<proteinExistence type="predicted"/>
<organism evidence="1 2">
    <name type="scientific">Candidatus Methylocalor cossyra</name>
    <dbReference type="NCBI Taxonomy" id="3108543"/>
    <lineage>
        <taxon>Bacteria</taxon>
        <taxon>Pseudomonadati</taxon>
        <taxon>Pseudomonadota</taxon>
        <taxon>Gammaproteobacteria</taxon>
        <taxon>Methylococcales</taxon>
        <taxon>Methylococcaceae</taxon>
        <taxon>Candidatus Methylocalor</taxon>
    </lineage>
</organism>
<dbReference type="Proteomes" id="UP001497493">
    <property type="component" value="Chromosome"/>
</dbReference>
<name>A0ABM9NHC9_9GAMM</name>
<evidence type="ECO:0000313" key="1">
    <source>
        <dbReference type="EMBL" id="CAL1240019.1"/>
    </source>
</evidence>
<keyword evidence="1" id="KW-0456">Lyase</keyword>
<dbReference type="SUPFAM" id="SSF54637">
    <property type="entry name" value="Thioesterase/thiol ester dehydrase-isomerase"/>
    <property type="match status" value="1"/>
</dbReference>
<dbReference type="InterPro" id="IPR016776">
    <property type="entry name" value="ApeP-like_dehydratase"/>
</dbReference>
<reference evidence="1 2" key="1">
    <citation type="submission" date="2024-04" db="EMBL/GenBank/DDBJ databases">
        <authorList>
            <person name="Cremers G."/>
        </authorList>
    </citation>
    <scope>NUCLEOTIDE SEQUENCE [LARGE SCALE GENOMIC DNA]</scope>
    <source>
        <strain evidence="1">MeCH1-AG</strain>
    </source>
</reference>
<dbReference type="Pfam" id="PF22817">
    <property type="entry name" value="ApeP-like"/>
    <property type="match status" value="1"/>
</dbReference>
<accession>A0ABM9NHC9</accession>
<dbReference type="Gene3D" id="3.10.129.10">
    <property type="entry name" value="Hotdog Thioesterase"/>
    <property type="match status" value="1"/>
</dbReference>
<gene>
    <name evidence="1" type="ORF">MECH1_V1_1243</name>
</gene>